<evidence type="ECO:0000313" key="4">
    <source>
        <dbReference type="EMBL" id="CEF67302.1"/>
    </source>
</evidence>
<proteinExistence type="predicted"/>
<protein>
    <submittedName>
        <fullName evidence="4 6">Saposin B domain-containing protein</fullName>
    </submittedName>
</protein>
<keyword evidence="2" id="KW-0732">Signal</keyword>
<dbReference type="EMBL" id="LN609529">
    <property type="protein sequence ID" value="CEF67302.1"/>
    <property type="molecule type" value="Genomic_DNA"/>
</dbReference>
<dbReference type="RefSeq" id="XP_024506502.1">
    <property type="nucleotide sequence ID" value="XM_024652980.1"/>
</dbReference>
<dbReference type="AlphaFoldDB" id="A0A090LC16"/>
<accession>A0A090LC16</accession>
<dbReference type="WormBase" id="SRAE_2000196600">
    <property type="protein sequence ID" value="SRP07291"/>
    <property type="gene ID" value="WBGene00262173"/>
</dbReference>
<gene>
    <name evidence="4 6 7" type="ORF">SRAE_2000196600</name>
</gene>
<dbReference type="OrthoDB" id="5861505at2759"/>
<evidence type="ECO:0000313" key="5">
    <source>
        <dbReference type="Proteomes" id="UP000035682"/>
    </source>
</evidence>
<dbReference type="OMA" id="YYMKRES"/>
<sequence>MFRFSIALILFLSNLNILSYGNRNYYNECKLEVINAQKIFVNMINERIKIEKSKREERIENFLKNTKPFDDDVTTASTPQPPDCPYLPNATIFPNPSVSSNLNNQQEQLFSKFIIPNFLNVPVGEDPFVFYLEKLHSYIQDIEGICNGPEFKGFDSVTDKQVLGFLGVLSINHANHVCPICQKFTQHIRSIIEPTLLTVSDKSSLHIIHYLYQQIPENDGLCSILLPGCHEQLSKNSTVGTRATKCLECPLCMTGTTVLEHTVFFNQQFVTEAHSFLNASIFHNICSELCNMGPTSLFPNGVSYSTCRNSMSEFYIFIINALKNILIPNNFCSLETDACKPGETPNILTCLQDLCLDGLPKIMQDICKVIPSDPTEAAYFIGLKQKPEDDKKQRQMIRDMLKSEL</sequence>
<reference evidence="6" key="2">
    <citation type="submission" date="2020-12" db="UniProtKB">
        <authorList>
            <consortium name="WormBaseParasite"/>
        </authorList>
    </citation>
    <scope>IDENTIFICATION</scope>
</reference>
<reference evidence="4 5" key="1">
    <citation type="submission" date="2014-09" db="EMBL/GenBank/DDBJ databases">
        <authorList>
            <person name="Martin A.A."/>
        </authorList>
    </citation>
    <scope>NUCLEOTIDE SEQUENCE</scope>
    <source>
        <strain evidence="5">ED321</strain>
        <strain evidence="4">ED321 Heterogonic</strain>
    </source>
</reference>
<dbReference type="GeneID" id="36379667"/>
<dbReference type="WBParaSite" id="SRAE_2000196600.1">
    <property type="protein sequence ID" value="SRAE_2000196600.1"/>
    <property type="gene ID" value="WBGene00262173"/>
</dbReference>
<evidence type="ECO:0000313" key="7">
    <source>
        <dbReference type="WormBase" id="SRAE_2000196600"/>
    </source>
</evidence>
<evidence type="ECO:0000256" key="2">
    <source>
        <dbReference type="SAM" id="SignalP"/>
    </source>
</evidence>
<dbReference type="CTD" id="36379667"/>
<keyword evidence="5" id="KW-1185">Reference proteome</keyword>
<organism evidence="4">
    <name type="scientific">Strongyloides ratti</name>
    <name type="common">Parasitic roundworm</name>
    <dbReference type="NCBI Taxonomy" id="34506"/>
    <lineage>
        <taxon>Eukaryota</taxon>
        <taxon>Metazoa</taxon>
        <taxon>Ecdysozoa</taxon>
        <taxon>Nematoda</taxon>
        <taxon>Chromadorea</taxon>
        <taxon>Rhabditida</taxon>
        <taxon>Tylenchina</taxon>
        <taxon>Panagrolaimomorpha</taxon>
        <taxon>Strongyloidoidea</taxon>
        <taxon>Strongyloididae</taxon>
        <taxon>Strongyloides</taxon>
    </lineage>
</organism>
<dbReference type="Proteomes" id="UP000035682">
    <property type="component" value="Unplaced"/>
</dbReference>
<evidence type="ECO:0000259" key="3">
    <source>
        <dbReference type="PROSITE" id="PS50015"/>
    </source>
</evidence>
<feature type="domain" description="Saposin B-type" evidence="3">
    <location>
        <begin position="245"/>
        <end position="343"/>
    </location>
</feature>
<evidence type="ECO:0000256" key="1">
    <source>
        <dbReference type="ARBA" id="ARBA00023157"/>
    </source>
</evidence>
<dbReference type="InterPro" id="IPR008139">
    <property type="entry name" value="SaposinB_dom"/>
</dbReference>
<keyword evidence="1" id="KW-1015">Disulfide bond</keyword>
<evidence type="ECO:0000313" key="6">
    <source>
        <dbReference type="WBParaSite" id="SRAE_2000196600.1"/>
    </source>
</evidence>
<name>A0A090LC16_STRRB</name>
<dbReference type="PROSITE" id="PS50015">
    <property type="entry name" value="SAP_B"/>
    <property type="match status" value="1"/>
</dbReference>
<feature type="signal peptide" evidence="2">
    <location>
        <begin position="1"/>
        <end position="21"/>
    </location>
</feature>
<feature type="chain" id="PRO_5015030695" evidence="2">
    <location>
        <begin position="22"/>
        <end position="405"/>
    </location>
</feature>